<dbReference type="AlphaFoldDB" id="A0A286FIA5"/>
<protein>
    <recommendedName>
        <fullName evidence="5">DUF3558 domain-containing protein</fullName>
    </recommendedName>
</protein>
<keyword evidence="2" id="KW-0732">Signal</keyword>
<reference evidence="4" key="1">
    <citation type="submission" date="2017-09" db="EMBL/GenBank/DDBJ databases">
        <authorList>
            <person name="Varghese N."/>
            <person name="Submissions S."/>
        </authorList>
    </citation>
    <scope>NUCLEOTIDE SEQUENCE [LARGE SCALE GENOMIC DNA]</scope>
    <source>
        <strain evidence="4">DSM 29961</strain>
    </source>
</reference>
<keyword evidence="4" id="KW-1185">Reference proteome</keyword>
<evidence type="ECO:0000313" key="4">
    <source>
        <dbReference type="Proteomes" id="UP000219452"/>
    </source>
</evidence>
<feature type="compositionally biased region" description="Polar residues" evidence="1">
    <location>
        <begin position="133"/>
        <end position="154"/>
    </location>
</feature>
<dbReference type="OrthoDB" id="934672at2"/>
<organism evidence="3 4">
    <name type="scientific">Spirosoma fluviale</name>
    <dbReference type="NCBI Taxonomy" id="1597977"/>
    <lineage>
        <taxon>Bacteria</taxon>
        <taxon>Pseudomonadati</taxon>
        <taxon>Bacteroidota</taxon>
        <taxon>Cytophagia</taxon>
        <taxon>Cytophagales</taxon>
        <taxon>Cytophagaceae</taxon>
        <taxon>Spirosoma</taxon>
    </lineage>
</organism>
<gene>
    <name evidence="3" type="ORF">SAMN06269250_2267</name>
</gene>
<dbReference type="RefSeq" id="WP_097125799.1">
    <property type="nucleotide sequence ID" value="NZ_OCNH01000001.1"/>
</dbReference>
<feature type="chain" id="PRO_5013126455" description="DUF3558 domain-containing protein" evidence="2">
    <location>
        <begin position="24"/>
        <end position="256"/>
    </location>
</feature>
<feature type="compositionally biased region" description="Basic and acidic residues" evidence="1">
    <location>
        <begin position="156"/>
        <end position="169"/>
    </location>
</feature>
<evidence type="ECO:0008006" key="5">
    <source>
        <dbReference type="Google" id="ProtNLM"/>
    </source>
</evidence>
<dbReference type="Proteomes" id="UP000219452">
    <property type="component" value="Unassembled WGS sequence"/>
</dbReference>
<feature type="region of interest" description="Disordered" evidence="1">
    <location>
        <begin position="131"/>
        <end position="174"/>
    </location>
</feature>
<accession>A0A286FIA5</accession>
<sequence>MKIKSLILAFPVLCLACSSPAPTTDSANQMDASPVLARSVAGVNALSTDANYDEPCNLLGEEYVRRTFNLDETTKLEESIEHSGCGFEWAGNKVLVSFGGKRPYSSTYLAEYTFDKQFQGKPAIAMTEPIETANDSTTSGPETEGTNSETSAKTTVPEETKHTTADNHPQHAGVTSAAPALTGHAVSTGHFEAVSNVGDKAVWDASTGVMHVLYNNHIINVTVESKDKAEVKKERAQSLAEVLIDKIAENEYTKRL</sequence>
<evidence type="ECO:0000313" key="3">
    <source>
        <dbReference type="EMBL" id="SOD82816.1"/>
    </source>
</evidence>
<feature type="signal peptide" evidence="2">
    <location>
        <begin position="1"/>
        <end position="23"/>
    </location>
</feature>
<name>A0A286FIA5_9BACT</name>
<evidence type="ECO:0000256" key="2">
    <source>
        <dbReference type="SAM" id="SignalP"/>
    </source>
</evidence>
<proteinExistence type="predicted"/>
<evidence type="ECO:0000256" key="1">
    <source>
        <dbReference type="SAM" id="MobiDB-lite"/>
    </source>
</evidence>
<dbReference type="EMBL" id="OCNH01000001">
    <property type="protein sequence ID" value="SOD82816.1"/>
    <property type="molecule type" value="Genomic_DNA"/>
</dbReference>